<organism evidence="2 3">
    <name type="scientific">Cyphellophora europaea (strain CBS 101466)</name>
    <name type="common">Phialophora europaea</name>
    <dbReference type="NCBI Taxonomy" id="1220924"/>
    <lineage>
        <taxon>Eukaryota</taxon>
        <taxon>Fungi</taxon>
        <taxon>Dikarya</taxon>
        <taxon>Ascomycota</taxon>
        <taxon>Pezizomycotina</taxon>
        <taxon>Eurotiomycetes</taxon>
        <taxon>Chaetothyriomycetidae</taxon>
        <taxon>Chaetothyriales</taxon>
        <taxon>Cyphellophoraceae</taxon>
        <taxon>Cyphellophora</taxon>
    </lineage>
</organism>
<feature type="compositionally biased region" description="Polar residues" evidence="1">
    <location>
        <begin position="165"/>
        <end position="186"/>
    </location>
</feature>
<name>W2S805_CYPE1</name>
<feature type="compositionally biased region" description="Basic and acidic residues" evidence="1">
    <location>
        <begin position="357"/>
        <end position="366"/>
    </location>
</feature>
<dbReference type="OrthoDB" id="203440at2759"/>
<dbReference type="GO" id="GO:0032040">
    <property type="term" value="C:small-subunit processome"/>
    <property type="evidence" value="ECO:0007669"/>
    <property type="project" value="TreeGrafter"/>
</dbReference>
<evidence type="ECO:0000256" key="1">
    <source>
        <dbReference type="SAM" id="MobiDB-lite"/>
    </source>
</evidence>
<dbReference type="EMBL" id="KI635846">
    <property type="protein sequence ID" value="ETN44178.1"/>
    <property type="molecule type" value="Genomic_DNA"/>
</dbReference>
<keyword evidence="3" id="KW-1185">Reference proteome</keyword>
<dbReference type="InParanoid" id="W2S805"/>
<dbReference type="AlphaFoldDB" id="W2S805"/>
<dbReference type="InterPro" id="IPR007146">
    <property type="entry name" value="Sas10/Utp3/C1D"/>
</dbReference>
<dbReference type="Proteomes" id="UP000030752">
    <property type="component" value="Unassembled WGS sequence"/>
</dbReference>
<evidence type="ECO:0000313" key="3">
    <source>
        <dbReference type="Proteomes" id="UP000030752"/>
    </source>
</evidence>
<protein>
    <submittedName>
        <fullName evidence="2">Uncharacterized protein</fullName>
    </submittedName>
</protein>
<feature type="compositionally biased region" description="Basic and acidic residues" evidence="1">
    <location>
        <begin position="286"/>
        <end position="295"/>
    </location>
</feature>
<dbReference type="RefSeq" id="XP_008713620.1">
    <property type="nucleotide sequence ID" value="XM_008715398.1"/>
</dbReference>
<dbReference type="Pfam" id="PF04000">
    <property type="entry name" value="Sas10_Utp3"/>
    <property type="match status" value="1"/>
</dbReference>
<feature type="compositionally biased region" description="Basic and acidic residues" evidence="1">
    <location>
        <begin position="253"/>
        <end position="278"/>
    </location>
</feature>
<proteinExistence type="predicted"/>
<dbReference type="PANTHER" id="PTHR13237">
    <property type="entry name" value="SOMETHING ABOUT SILENCING PROTEIN 10-RELATED"/>
    <property type="match status" value="1"/>
</dbReference>
<dbReference type="GO" id="GO:0000462">
    <property type="term" value="P:maturation of SSU-rRNA from tricistronic rRNA transcript (SSU-rRNA, 5.8S rRNA, LSU-rRNA)"/>
    <property type="evidence" value="ECO:0007669"/>
    <property type="project" value="TreeGrafter"/>
</dbReference>
<accession>W2S805</accession>
<dbReference type="FunCoup" id="W2S805">
    <property type="interactions" value="1104"/>
</dbReference>
<gene>
    <name evidence="2" type="ORF">HMPREF1541_10728</name>
</gene>
<dbReference type="GeneID" id="19978067"/>
<sequence>MAVTDLQTLIDSLASATAVLAQDSDAFLPPQDGISMLDLKNDLLLSYLQNLAFLILFKLRNGGTKLETEEDDGYKTVVEKLIELRVYLERGVRPIEQRLKYTIDQYLQAAHNQKQVRPARTSSGHVRDPDASEDSDSDSDVRGNPAFDPTSTADEASQAPGLASLATSLQKSTTADKPSKSASSNGIYKPPRINPTAMPSLDPDARPAANRKRTSALMNEYIDDELSSAPRAQPSIGSNNTIVDRGRGGVSQRDLEKQRERTEYEERNFTRLPGESKAEKRKARKRGEGERRDMFGGEDWTGLGGLGDRIGRSVTGGEKEGKLKRREKRRATEDAPRGDGLQIGDSFEKRRKVLAGRADRRSGKRR</sequence>
<reference evidence="2 3" key="1">
    <citation type="submission" date="2013-03" db="EMBL/GenBank/DDBJ databases">
        <title>The Genome Sequence of Phialophora europaea CBS 101466.</title>
        <authorList>
            <consortium name="The Broad Institute Genomics Platform"/>
            <person name="Cuomo C."/>
            <person name="de Hoog S."/>
            <person name="Gorbushina A."/>
            <person name="Walker B."/>
            <person name="Young S.K."/>
            <person name="Zeng Q."/>
            <person name="Gargeya S."/>
            <person name="Fitzgerald M."/>
            <person name="Haas B."/>
            <person name="Abouelleil A."/>
            <person name="Allen A.W."/>
            <person name="Alvarado L."/>
            <person name="Arachchi H.M."/>
            <person name="Berlin A.M."/>
            <person name="Chapman S.B."/>
            <person name="Gainer-Dewar J."/>
            <person name="Goldberg J."/>
            <person name="Griggs A."/>
            <person name="Gujja S."/>
            <person name="Hansen M."/>
            <person name="Howarth C."/>
            <person name="Imamovic A."/>
            <person name="Ireland A."/>
            <person name="Larimer J."/>
            <person name="McCowan C."/>
            <person name="Murphy C."/>
            <person name="Pearson M."/>
            <person name="Poon T.W."/>
            <person name="Priest M."/>
            <person name="Roberts A."/>
            <person name="Saif S."/>
            <person name="Shea T."/>
            <person name="Sisk P."/>
            <person name="Sykes S."/>
            <person name="Wortman J."/>
            <person name="Nusbaum C."/>
            <person name="Birren B."/>
        </authorList>
    </citation>
    <scope>NUCLEOTIDE SEQUENCE [LARGE SCALE GENOMIC DNA]</scope>
    <source>
        <strain evidence="2 3">CBS 101466</strain>
    </source>
</reference>
<dbReference type="STRING" id="1220924.W2S805"/>
<dbReference type="HOGENOM" id="CLU_065858_0_0_1"/>
<feature type="compositionally biased region" description="Polar residues" evidence="1">
    <location>
        <begin position="111"/>
        <end position="124"/>
    </location>
</feature>
<dbReference type="VEuPathDB" id="FungiDB:HMPREF1541_10728"/>
<feature type="region of interest" description="Disordered" evidence="1">
    <location>
        <begin position="111"/>
        <end position="366"/>
    </location>
</feature>
<evidence type="ECO:0000313" key="2">
    <source>
        <dbReference type="EMBL" id="ETN44178.1"/>
    </source>
</evidence>
<dbReference type="eggNOG" id="KOG3117">
    <property type="taxonomic scope" value="Eukaryota"/>
</dbReference>
<dbReference type="PANTHER" id="PTHR13237:SF9">
    <property type="entry name" value="NEUROGUIDIN"/>
    <property type="match status" value="1"/>
</dbReference>